<name>A0A5D3B3A3_9TREE</name>
<keyword evidence="3" id="KW-1185">Reference proteome</keyword>
<dbReference type="EMBL" id="NIDF01000014">
    <property type="protein sequence ID" value="TYJ57284.1"/>
    <property type="molecule type" value="Genomic_DNA"/>
</dbReference>
<gene>
    <name evidence="2" type="ORF">B9479_002017</name>
</gene>
<feature type="region of interest" description="Disordered" evidence="1">
    <location>
        <begin position="114"/>
        <end position="206"/>
    </location>
</feature>
<comment type="caution">
    <text evidence="2">The sequence shown here is derived from an EMBL/GenBank/DDBJ whole genome shotgun (WGS) entry which is preliminary data.</text>
</comment>
<evidence type="ECO:0000313" key="3">
    <source>
        <dbReference type="Proteomes" id="UP000322245"/>
    </source>
</evidence>
<protein>
    <submittedName>
        <fullName evidence="2">Uncharacterized protein</fullName>
    </submittedName>
</protein>
<sequence>MSEDQEGNSGADRGEYYTTPPYLSYTGTPGQERIQERRPVFHSSDEDEASFDQPQNTPYPVSDYMSDRHWQLGQGRTTGSNRRGEWPTPIDPFVGNDPYAGIDSCIAASVGSQGLTATAGGPSAHGLPPLLSPTLPQDVEDILEQRPLREDANRSSAAAIAPSERLSVSRTTHRHAGRDIRWEPYARSSSAATSREPNVTDISHRRRPLRVVETYGSGSRPVTPPGTCLERGDEAYPILPTSTDTVTGVEISYYLDSESYSEEN</sequence>
<feature type="compositionally biased region" description="Basic and acidic residues" evidence="1">
    <location>
        <begin position="143"/>
        <end position="153"/>
    </location>
</feature>
<evidence type="ECO:0000313" key="2">
    <source>
        <dbReference type="EMBL" id="TYJ57284.1"/>
    </source>
</evidence>
<organism evidence="2 3">
    <name type="scientific">Cryptococcus floricola</name>
    <dbReference type="NCBI Taxonomy" id="2591691"/>
    <lineage>
        <taxon>Eukaryota</taxon>
        <taxon>Fungi</taxon>
        <taxon>Dikarya</taxon>
        <taxon>Basidiomycota</taxon>
        <taxon>Agaricomycotina</taxon>
        <taxon>Tremellomycetes</taxon>
        <taxon>Tremellales</taxon>
        <taxon>Cryptococcaceae</taxon>
        <taxon>Cryptococcus</taxon>
    </lineage>
</organism>
<dbReference type="AlphaFoldDB" id="A0A5D3B3A3"/>
<evidence type="ECO:0000256" key="1">
    <source>
        <dbReference type="SAM" id="MobiDB-lite"/>
    </source>
</evidence>
<proteinExistence type="predicted"/>
<reference evidence="2 3" key="1">
    <citation type="submission" date="2017-05" db="EMBL/GenBank/DDBJ databases">
        <title>The Genome Sequence of Tsuchiyaea wingfieldii DSM 27421.</title>
        <authorList>
            <person name="Cuomo C."/>
            <person name="Passer A."/>
            <person name="Billmyre B."/>
            <person name="Heitman J."/>
        </authorList>
    </citation>
    <scope>NUCLEOTIDE SEQUENCE [LARGE SCALE GENOMIC DNA]</scope>
    <source>
        <strain evidence="2 3">DSM 27421</strain>
    </source>
</reference>
<feature type="region of interest" description="Disordered" evidence="1">
    <location>
        <begin position="1"/>
        <end position="92"/>
    </location>
</feature>
<accession>A0A5D3B3A3</accession>
<dbReference type="Proteomes" id="UP000322245">
    <property type="component" value="Unassembled WGS sequence"/>
</dbReference>
<feature type="region of interest" description="Disordered" evidence="1">
    <location>
        <begin position="214"/>
        <end position="233"/>
    </location>
</feature>
<feature type="compositionally biased region" description="Polar residues" evidence="1">
    <location>
        <begin position="187"/>
        <end position="201"/>
    </location>
</feature>